<dbReference type="PANTHER" id="PTHR43464:SF19">
    <property type="entry name" value="UBIQUINONE BIOSYNTHESIS O-METHYLTRANSFERASE, MITOCHONDRIAL"/>
    <property type="match status" value="1"/>
</dbReference>
<evidence type="ECO:0000256" key="3">
    <source>
        <dbReference type="ARBA" id="ARBA00022691"/>
    </source>
</evidence>
<proteinExistence type="predicted"/>
<feature type="domain" description="Methyltransferase type 11" evidence="4">
    <location>
        <begin position="47"/>
        <end position="141"/>
    </location>
</feature>
<comment type="caution">
    <text evidence="5">The sequence shown here is derived from an EMBL/GenBank/DDBJ whole genome shotgun (WGS) entry which is preliminary data.</text>
</comment>
<name>A0A931HR66_9BACI</name>
<dbReference type="GO" id="GO:0008757">
    <property type="term" value="F:S-adenosylmethionine-dependent methyltransferase activity"/>
    <property type="evidence" value="ECO:0007669"/>
    <property type="project" value="InterPro"/>
</dbReference>
<sequence length="237" mass="27540">MNQNVKKSYQKLTSHYVRDVDTKPYNAYLERPAMVEAMPPLKDKQVLDAGCAAGWYSQYMAEEGAVVTAVDFSPSMVEATRRRTETLNVTTFVHDISTQFPLASESLDVIVSSLTLHYIKDWEAVFKEFARLLKPGGTLLFSTHHPFMDYDRFDVENYYDVQLLKDQWTVNGERVPMEFYRRPLNQIINLTMDQFNLSRIIEPLPTEEFKHLSPQSYEKVRTTPNFIILKAEKPEAR</sequence>
<evidence type="ECO:0000259" key="4">
    <source>
        <dbReference type="Pfam" id="PF08241"/>
    </source>
</evidence>
<gene>
    <name evidence="5" type="ORF">H0267_00375</name>
</gene>
<keyword evidence="1 5" id="KW-0489">Methyltransferase</keyword>
<reference evidence="5 6" key="1">
    <citation type="journal article" date="2005" name="Int. J. Syst. Evol. Microbiol.">
        <title>Halobacillus yeomjeoni sp. nov., isolated from a marine solar saltern in Korea.</title>
        <authorList>
            <person name="Yoon J.H."/>
            <person name="Kang S.J."/>
            <person name="Lee C.H."/>
            <person name="Oh H.W."/>
            <person name="Oh T.K."/>
        </authorList>
    </citation>
    <scope>NUCLEOTIDE SEQUENCE [LARGE SCALE GENOMIC DNA]</scope>
    <source>
        <strain evidence="5 6">KCTC 3957</strain>
    </source>
</reference>
<dbReference type="AlphaFoldDB" id="A0A931HR66"/>
<dbReference type="Pfam" id="PF08241">
    <property type="entry name" value="Methyltransf_11"/>
    <property type="match status" value="1"/>
</dbReference>
<evidence type="ECO:0000313" key="5">
    <source>
        <dbReference type="EMBL" id="MBH0228650.1"/>
    </source>
</evidence>
<evidence type="ECO:0000313" key="6">
    <source>
        <dbReference type="Proteomes" id="UP000614490"/>
    </source>
</evidence>
<accession>A0A931HR66</accession>
<dbReference type="InterPro" id="IPR029063">
    <property type="entry name" value="SAM-dependent_MTases_sf"/>
</dbReference>
<evidence type="ECO:0000256" key="2">
    <source>
        <dbReference type="ARBA" id="ARBA00022679"/>
    </source>
</evidence>
<dbReference type="SUPFAM" id="SSF53335">
    <property type="entry name" value="S-adenosyl-L-methionine-dependent methyltransferases"/>
    <property type="match status" value="1"/>
</dbReference>
<dbReference type="CDD" id="cd02440">
    <property type="entry name" value="AdoMet_MTases"/>
    <property type="match status" value="1"/>
</dbReference>
<dbReference type="RefSeq" id="WP_197315304.1">
    <property type="nucleotide sequence ID" value="NZ_JADZSC010000001.1"/>
</dbReference>
<dbReference type="PANTHER" id="PTHR43464">
    <property type="entry name" value="METHYLTRANSFERASE"/>
    <property type="match status" value="1"/>
</dbReference>
<dbReference type="EMBL" id="JADZSC010000001">
    <property type="protein sequence ID" value="MBH0228650.1"/>
    <property type="molecule type" value="Genomic_DNA"/>
</dbReference>
<dbReference type="InterPro" id="IPR013216">
    <property type="entry name" value="Methyltransf_11"/>
</dbReference>
<protein>
    <submittedName>
        <fullName evidence="5">Class I SAM-dependent methyltransferase</fullName>
    </submittedName>
</protein>
<evidence type="ECO:0000256" key="1">
    <source>
        <dbReference type="ARBA" id="ARBA00022603"/>
    </source>
</evidence>
<dbReference type="Proteomes" id="UP000614490">
    <property type="component" value="Unassembled WGS sequence"/>
</dbReference>
<keyword evidence="2" id="KW-0808">Transferase</keyword>
<dbReference type="Gene3D" id="3.40.50.150">
    <property type="entry name" value="Vaccinia Virus protein VP39"/>
    <property type="match status" value="1"/>
</dbReference>
<dbReference type="GO" id="GO:0032259">
    <property type="term" value="P:methylation"/>
    <property type="evidence" value="ECO:0007669"/>
    <property type="project" value="UniProtKB-KW"/>
</dbReference>
<organism evidence="5 6">
    <name type="scientific">Halobacillus yeomjeoni</name>
    <dbReference type="NCBI Taxonomy" id="311194"/>
    <lineage>
        <taxon>Bacteria</taxon>
        <taxon>Bacillati</taxon>
        <taxon>Bacillota</taxon>
        <taxon>Bacilli</taxon>
        <taxon>Bacillales</taxon>
        <taxon>Bacillaceae</taxon>
        <taxon>Halobacillus</taxon>
    </lineage>
</organism>
<keyword evidence="3" id="KW-0949">S-adenosyl-L-methionine</keyword>
<keyword evidence="6" id="KW-1185">Reference proteome</keyword>